<accession>A0A1T5A4L0</accession>
<dbReference type="Pfam" id="PF07905">
    <property type="entry name" value="PucR"/>
    <property type="match status" value="1"/>
</dbReference>
<feature type="domain" description="Purine catabolism PurC-like" evidence="1">
    <location>
        <begin position="6"/>
        <end position="128"/>
    </location>
</feature>
<dbReference type="Pfam" id="PF13556">
    <property type="entry name" value="HTH_30"/>
    <property type="match status" value="1"/>
</dbReference>
<keyword evidence="4" id="KW-1185">Reference proteome</keyword>
<name>A0A1T5A4L0_9FIRM</name>
<dbReference type="EMBL" id="FUYN01000001">
    <property type="protein sequence ID" value="SKB29667.1"/>
    <property type="molecule type" value="Genomic_DNA"/>
</dbReference>
<reference evidence="4" key="1">
    <citation type="submission" date="2017-02" db="EMBL/GenBank/DDBJ databases">
        <authorList>
            <person name="Varghese N."/>
            <person name="Submissions S."/>
        </authorList>
    </citation>
    <scope>NUCLEOTIDE SEQUENCE [LARGE SCALE GENOMIC DNA]</scope>
    <source>
        <strain evidence="4">ATCC 35199</strain>
    </source>
</reference>
<dbReference type="OrthoDB" id="212459at2"/>
<dbReference type="PANTHER" id="PTHR33744">
    <property type="entry name" value="CARBOHYDRATE DIACID REGULATOR"/>
    <property type="match status" value="1"/>
</dbReference>
<evidence type="ECO:0000313" key="4">
    <source>
        <dbReference type="Proteomes" id="UP000243406"/>
    </source>
</evidence>
<proteinExistence type="predicted"/>
<gene>
    <name evidence="3" type="ORF">SAMN02745120_0744</name>
</gene>
<dbReference type="Proteomes" id="UP000243406">
    <property type="component" value="Unassembled WGS sequence"/>
</dbReference>
<protein>
    <submittedName>
        <fullName evidence="3">PucR C-terminal helix-turn-helix domain-containing protein</fullName>
    </submittedName>
</protein>
<dbReference type="InterPro" id="IPR051448">
    <property type="entry name" value="CdaR-like_regulators"/>
</dbReference>
<dbReference type="AlphaFoldDB" id="A0A1T5A4L0"/>
<dbReference type="InterPro" id="IPR025736">
    <property type="entry name" value="PucR_C-HTH_dom"/>
</dbReference>
<dbReference type="InterPro" id="IPR042070">
    <property type="entry name" value="PucR_C-HTH_sf"/>
</dbReference>
<sequence>MITVSDVIKNSSLSAFPVVCGCAGLESEVIKTGIIDYEFSIEGFFENNKPFGYGDFLVASLMFTNGDESELLKMVEQLIALKVSGLAIKNIFFKKIPQSIIDLCNNKDFPIVLFDNSLYFEEIITEIDNIIQVSDWIKRIETKIELLYLNDLERGEVGFISKEMRISPLKYSVAFCLSPYIPLSSIDMTYIINSYNNHSYRDEKSFLYKYREFFLIILISNRDLKSEFEKSFLDILNLTGIKISNYTVGTSSIHNPVINLDFCIKEAIWSNKVAKLLSEERKNYSDLGTWSIIISNQQSKHINQYMKNYLNPITHNPSDSSKELIKTAIAYIKCEGNPKLTADNLFIHENTVRYRMNKLREKLDPNANDFVFYENLSLAIKIHLLHDDFNS</sequence>
<evidence type="ECO:0000259" key="1">
    <source>
        <dbReference type="Pfam" id="PF07905"/>
    </source>
</evidence>
<dbReference type="RefSeq" id="WP_079588692.1">
    <property type="nucleotide sequence ID" value="NZ_FUYN01000001.1"/>
</dbReference>
<evidence type="ECO:0000313" key="3">
    <source>
        <dbReference type="EMBL" id="SKB29667.1"/>
    </source>
</evidence>
<dbReference type="InterPro" id="IPR012914">
    <property type="entry name" value="PucR_dom"/>
</dbReference>
<dbReference type="Gene3D" id="1.10.10.2840">
    <property type="entry name" value="PucR C-terminal helix-turn-helix domain"/>
    <property type="match status" value="1"/>
</dbReference>
<feature type="domain" description="PucR C-terminal helix-turn-helix" evidence="2">
    <location>
        <begin position="324"/>
        <end position="382"/>
    </location>
</feature>
<organism evidence="3 4">
    <name type="scientific">Acetoanaerobium noterae</name>
    <dbReference type="NCBI Taxonomy" id="745369"/>
    <lineage>
        <taxon>Bacteria</taxon>
        <taxon>Bacillati</taxon>
        <taxon>Bacillota</taxon>
        <taxon>Clostridia</taxon>
        <taxon>Peptostreptococcales</taxon>
        <taxon>Filifactoraceae</taxon>
        <taxon>Acetoanaerobium</taxon>
    </lineage>
</organism>
<evidence type="ECO:0000259" key="2">
    <source>
        <dbReference type="Pfam" id="PF13556"/>
    </source>
</evidence>
<dbReference type="PANTHER" id="PTHR33744:SF1">
    <property type="entry name" value="DNA-BINDING TRANSCRIPTIONAL ACTIVATOR ADER"/>
    <property type="match status" value="1"/>
</dbReference>